<evidence type="ECO:0000313" key="1">
    <source>
        <dbReference type="EMBL" id="SMC54194.1"/>
    </source>
</evidence>
<name>A0A1W2A0M1_9FLAO</name>
<dbReference type="RefSeq" id="WP_084061054.1">
    <property type="nucleotide sequence ID" value="NZ_FWXO01000002.1"/>
</dbReference>
<dbReference type="PANTHER" id="PTHR33221:SF15">
    <property type="entry name" value="HTH-TYPE TRANSCRIPTIONAL REGULATOR YWGB-RELATED"/>
    <property type="match status" value="1"/>
</dbReference>
<dbReference type="GO" id="GO:0005829">
    <property type="term" value="C:cytosol"/>
    <property type="evidence" value="ECO:0007669"/>
    <property type="project" value="TreeGrafter"/>
</dbReference>
<dbReference type="GO" id="GO:0003700">
    <property type="term" value="F:DNA-binding transcription factor activity"/>
    <property type="evidence" value="ECO:0007669"/>
    <property type="project" value="TreeGrafter"/>
</dbReference>
<accession>A0A1W2A0M1</accession>
<sequence>MFSKACEYGIKATIYIAHQSLESNRVSLKGIAEEINSPEAFTAKILQQLVKNNIIDSVKGAMGGFQIDKDEISKIKLSQIVYAIDGNKVYTGCGLGLHTCNDKKPCPVHDNFISIRNDLKKMLETTSLLTMTKGLDVGLTYLKR</sequence>
<dbReference type="SUPFAM" id="SSF46785">
    <property type="entry name" value="Winged helix' DNA-binding domain"/>
    <property type="match status" value="1"/>
</dbReference>
<dbReference type="InterPro" id="IPR036390">
    <property type="entry name" value="WH_DNA-bd_sf"/>
</dbReference>
<dbReference type="Gene3D" id="1.10.10.10">
    <property type="entry name" value="Winged helix-like DNA-binding domain superfamily/Winged helix DNA-binding domain"/>
    <property type="match status" value="1"/>
</dbReference>
<dbReference type="InterPro" id="IPR036388">
    <property type="entry name" value="WH-like_DNA-bd_sf"/>
</dbReference>
<organism evidence="1 2">
    <name type="scientific">Cellulophaga tyrosinoxydans</name>
    <dbReference type="NCBI Taxonomy" id="504486"/>
    <lineage>
        <taxon>Bacteria</taxon>
        <taxon>Pseudomonadati</taxon>
        <taxon>Bacteroidota</taxon>
        <taxon>Flavobacteriia</taxon>
        <taxon>Flavobacteriales</taxon>
        <taxon>Flavobacteriaceae</taxon>
        <taxon>Cellulophaga</taxon>
    </lineage>
</organism>
<gene>
    <name evidence="1" type="ORF">SAMN05660703_1704</name>
</gene>
<reference evidence="1 2" key="1">
    <citation type="submission" date="2017-04" db="EMBL/GenBank/DDBJ databases">
        <authorList>
            <person name="Afonso C.L."/>
            <person name="Miller P.J."/>
            <person name="Scott M.A."/>
            <person name="Spackman E."/>
            <person name="Goraichik I."/>
            <person name="Dimitrov K.M."/>
            <person name="Suarez D.L."/>
            <person name="Swayne D.E."/>
        </authorList>
    </citation>
    <scope>NUCLEOTIDE SEQUENCE [LARGE SCALE GENOMIC DNA]</scope>
    <source>
        <strain evidence="1 2">DSM 21164</strain>
    </source>
</reference>
<dbReference type="NCBIfam" id="TIGR00738">
    <property type="entry name" value="rrf2_super"/>
    <property type="match status" value="1"/>
</dbReference>
<dbReference type="OrthoDB" id="9808360at2"/>
<dbReference type="STRING" id="504486.SAMN05660703_1704"/>
<dbReference type="Pfam" id="PF02082">
    <property type="entry name" value="Rrf2"/>
    <property type="match status" value="1"/>
</dbReference>
<protein>
    <submittedName>
        <fullName evidence="1">Transcriptional regulator, BadM/Rrf2 family</fullName>
    </submittedName>
</protein>
<dbReference type="EMBL" id="FWXO01000002">
    <property type="protein sequence ID" value="SMC54194.1"/>
    <property type="molecule type" value="Genomic_DNA"/>
</dbReference>
<dbReference type="PROSITE" id="PS51197">
    <property type="entry name" value="HTH_RRF2_2"/>
    <property type="match status" value="1"/>
</dbReference>
<evidence type="ECO:0000313" key="2">
    <source>
        <dbReference type="Proteomes" id="UP000192360"/>
    </source>
</evidence>
<keyword evidence="2" id="KW-1185">Reference proteome</keyword>
<dbReference type="AlphaFoldDB" id="A0A1W2A0M1"/>
<proteinExistence type="predicted"/>
<dbReference type="PANTHER" id="PTHR33221">
    <property type="entry name" value="WINGED HELIX-TURN-HELIX TRANSCRIPTIONAL REGULATOR, RRF2 FAMILY"/>
    <property type="match status" value="1"/>
</dbReference>
<dbReference type="Proteomes" id="UP000192360">
    <property type="component" value="Unassembled WGS sequence"/>
</dbReference>
<dbReference type="InterPro" id="IPR000944">
    <property type="entry name" value="Tscrpt_reg_Rrf2"/>
</dbReference>